<protein>
    <submittedName>
        <fullName evidence="2">Uncharacterized protein</fullName>
    </submittedName>
</protein>
<evidence type="ECO:0000256" key="1">
    <source>
        <dbReference type="SAM" id="MobiDB-lite"/>
    </source>
</evidence>
<proteinExistence type="predicted"/>
<organism evidence="2 3">
    <name type="scientific">Dryococelus australis</name>
    <dbReference type="NCBI Taxonomy" id="614101"/>
    <lineage>
        <taxon>Eukaryota</taxon>
        <taxon>Metazoa</taxon>
        <taxon>Ecdysozoa</taxon>
        <taxon>Arthropoda</taxon>
        <taxon>Hexapoda</taxon>
        <taxon>Insecta</taxon>
        <taxon>Pterygota</taxon>
        <taxon>Neoptera</taxon>
        <taxon>Polyneoptera</taxon>
        <taxon>Phasmatodea</taxon>
        <taxon>Verophasmatodea</taxon>
        <taxon>Anareolatae</taxon>
        <taxon>Phasmatidae</taxon>
        <taxon>Eurycanthinae</taxon>
        <taxon>Dryococelus</taxon>
    </lineage>
</organism>
<comment type="caution">
    <text evidence="2">The sequence shown here is derived from an EMBL/GenBank/DDBJ whole genome shotgun (WGS) entry which is preliminary data.</text>
</comment>
<dbReference type="EMBL" id="JARBHB010000012">
    <property type="protein sequence ID" value="KAJ8870931.1"/>
    <property type="molecule type" value="Genomic_DNA"/>
</dbReference>
<gene>
    <name evidence="2" type="ORF">PR048_027233</name>
</gene>
<dbReference type="Proteomes" id="UP001159363">
    <property type="component" value="Chromosome 11"/>
</dbReference>
<accession>A0ABQ9GGL5</accession>
<reference evidence="2 3" key="1">
    <citation type="submission" date="2023-02" db="EMBL/GenBank/DDBJ databases">
        <title>LHISI_Scaffold_Assembly.</title>
        <authorList>
            <person name="Stuart O.P."/>
            <person name="Cleave R."/>
            <person name="Magrath M.J.L."/>
            <person name="Mikheyev A.S."/>
        </authorList>
    </citation>
    <scope>NUCLEOTIDE SEQUENCE [LARGE SCALE GENOMIC DNA]</scope>
    <source>
        <strain evidence="2">Daus_M_001</strain>
        <tissue evidence="2">Leg muscle</tissue>
    </source>
</reference>
<feature type="region of interest" description="Disordered" evidence="1">
    <location>
        <begin position="348"/>
        <end position="380"/>
    </location>
</feature>
<evidence type="ECO:0000313" key="3">
    <source>
        <dbReference type="Proteomes" id="UP001159363"/>
    </source>
</evidence>
<sequence length="380" mass="42720">MFVHWLLSQSVASVSSHLEAWNSLLVSLPFCYWLRVVRGVPNEEKPENFAYSVTFINVEAFSEKTEGKRDFQEETRWFVVGRGVGGCHFLREHGGRFLLLQRRLRSGRPSKNERALKAADCITSSRSSPRDVPAVATPPGRTSPPIVHSSLAMAIVWLVLAGAALVSAGGSNIQASRVLCYFDSRAYWRQGNRAFCPTYSRTHPGEYWLNRRLPLLTADNQCAADIGIYVHKTVESSLELIEVANSSGLCGLYHPHMQHIDACTALRFPHTLRPELEKPEYPEKAHLPTATSAKFPTCRDSDPDRGCLSRDSPHRLVIPSAEIDVPQSSEFFAWNMEFKWTRSISNGVFSRSSRSPSTLRLPSPRSCRQHERSLRRLADA</sequence>
<feature type="compositionally biased region" description="Low complexity" evidence="1">
    <location>
        <begin position="348"/>
        <end position="366"/>
    </location>
</feature>
<evidence type="ECO:0000313" key="2">
    <source>
        <dbReference type="EMBL" id="KAJ8870931.1"/>
    </source>
</evidence>
<keyword evidence="3" id="KW-1185">Reference proteome</keyword>
<feature type="compositionally biased region" description="Basic and acidic residues" evidence="1">
    <location>
        <begin position="368"/>
        <end position="380"/>
    </location>
</feature>
<name>A0ABQ9GGL5_9NEOP</name>